<reference evidence="2" key="2">
    <citation type="submission" date="2023-05" db="EMBL/GenBank/DDBJ databases">
        <authorList>
            <person name="Schelkunov M.I."/>
        </authorList>
    </citation>
    <scope>NUCLEOTIDE SEQUENCE</scope>
    <source>
        <strain evidence="2">Hsosn_3</strain>
        <tissue evidence="2">Leaf</tissue>
    </source>
</reference>
<feature type="region of interest" description="Disordered" evidence="1">
    <location>
        <begin position="123"/>
        <end position="166"/>
    </location>
</feature>
<evidence type="ECO:0000313" key="3">
    <source>
        <dbReference type="Proteomes" id="UP001237642"/>
    </source>
</evidence>
<name>A0AAD8IQS0_9APIA</name>
<gene>
    <name evidence="2" type="ORF">POM88_016523</name>
</gene>
<feature type="compositionally biased region" description="Low complexity" evidence="1">
    <location>
        <begin position="142"/>
        <end position="151"/>
    </location>
</feature>
<dbReference type="EMBL" id="JAUIZM010000004">
    <property type="protein sequence ID" value="KAK1388345.1"/>
    <property type="molecule type" value="Genomic_DNA"/>
</dbReference>
<dbReference type="Proteomes" id="UP001237642">
    <property type="component" value="Unassembled WGS sequence"/>
</dbReference>
<organism evidence="2 3">
    <name type="scientific">Heracleum sosnowskyi</name>
    <dbReference type="NCBI Taxonomy" id="360622"/>
    <lineage>
        <taxon>Eukaryota</taxon>
        <taxon>Viridiplantae</taxon>
        <taxon>Streptophyta</taxon>
        <taxon>Embryophyta</taxon>
        <taxon>Tracheophyta</taxon>
        <taxon>Spermatophyta</taxon>
        <taxon>Magnoliopsida</taxon>
        <taxon>eudicotyledons</taxon>
        <taxon>Gunneridae</taxon>
        <taxon>Pentapetalae</taxon>
        <taxon>asterids</taxon>
        <taxon>campanulids</taxon>
        <taxon>Apiales</taxon>
        <taxon>Apiaceae</taxon>
        <taxon>Apioideae</taxon>
        <taxon>apioid superclade</taxon>
        <taxon>Tordylieae</taxon>
        <taxon>Tordyliinae</taxon>
        <taxon>Heracleum</taxon>
    </lineage>
</organism>
<protein>
    <submittedName>
        <fullName evidence="2">Uncharacterized protein</fullName>
    </submittedName>
</protein>
<evidence type="ECO:0000313" key="2">
    <source>
        <dbReference type="EMBL" id="KAK1388345.1"/>
    </source>
</evidence>
<feature type="compositionally biased region" description="Acidic residues" evidence="1">
    <location>
        <begin position="11"/>
        <end position="20"/>
    </location>
</feature>
<sequence>MDYYNSRYQDEENEEQDDDTISLTHFPLTPDQQEHPSPPEKIDVFEFSSDPNSIMSHAEDIINCGKLIPFKEQDQSPTFHQPQCQTSPVMYVNDHASQGLYNRRTRSESLTELKISECRSNSTNMRGIKMRNSRSLDYQKLSRNSSLSSESPDIYRNNSRGSSRFDASTIKIPKPRWYIFMFGSVKFPPEMDLQDIKNRQVHRTTISKSLFPNLEVVKKPPANRKRSWGVLKVLSCRDDGSVNVTASLACVPRV</sequence>
<accession>A0AAD8IQS0</accession>
<evidence type="ECO:0000256" key="1">
    <source>
        <dbReference type="SAM" id="MobiDB-lite"/>
    </source>
</evidence>
<feature type="compositionally biased region" description="Polar residues" evidence="1">
    <location>
        <begin position="156"/>
        <end position="166"/>
    </location>
</feature>
<feature type="region of interest" description="Disordered" evidence="1">
    <location>
        <begin position="1"/>
        <end position="38"/>
    </location>
</feature>
<comment type="caution">
    <text evidence="2">The sequence shown here is derived from an EMBL/GenBank/DDBJ whole genome shotgun (WGS) entry which is preliminary data.</text>
</comment>
<dbReference type="PANTHER" id="PTHR34130:SF13">
    <property type="entry name" value="DUF4005 DOMAIN-CONTAINING PROTEIN"/>
    <property type="match status" value="1"/>
</dbReference>
<reference evidence="2" key="1">
    <citation type="submission" date="2023-02" db="EMBL/GenBank/DDBJ databases">
        <title>Genome of toxic invasive species Heracleum sosnowskyi carries increased number of genes despite the absence of recent whole-genome duplications.</title>
        <authorList>
            <person name="Schelkunov M."/>
            <person name="Shtratnikova V."/>
            <person name="Makarenko M."/>
            <person name="Klepikova A."/>
            <person name="Omelchenko D."/>
            <person name="Novikova G."/>
            <person name="Obukhova E."/>
            <person name="Bogdanov V."/>
            <person name="Penin A."/>
            <person name="Logacheva M."/>
        </authorList>
    </citation>
    <scope>NUCLEOTIDE SEQUENCE</scope>
    <source>
        <strain evidence="2">Hsosn_3</strain>
        <tissue evidence="2">Leaf</tissue>
    </source>
</reference>
<proteinExistence type="predicted"/>
<dbReference type="PANTHER" id="PTHR34130">
    <property type="entry name" value="OS08G0243800 PROTEIN"/>
    <property type="match status" value="1"/>
</dbReference>
<keyword evidence="3" id="KW-1185">Reference proteome</keyword>
<dbReference type="AlphaFoldDB" id="A0AAD8IQS0"/>